<sequence>MNIQSSPKGWHFDIVLCDGFVLTELAAIIDTLRISNRTVAPASFSWSFHSEGGGIRKNPCGVMVETSDIPQRPQADFLFVLGNSDPHHPDLAMRPVLGRYAYAGARIFLLSEAATRYIREEGVESHHTTHWENSTLLRERLGYIEIGNQLSAQDGQIVTCAGLEATVDIVLVLLGELLSLAAQTTVANILLHDKVRDPSTLQPPTAMATPGASDPEIDSCVALMQQNIEHPLSMSRIAETIGVSLRTLERKFQSQLGVSPKRFYREIRMHRANNLLLNTNMSVRDVGLACGFPNGFSGLYKAFFGLTPAARRRKRLAPAKAF</sequence>
<dbReference type="AlphaFoldDB" id="A0A844AX63"/>
<dbReference type="InterPro" id="IPR009057">
    <property type="entry name" value="Homeodomain-like_sf"/>
</dbReference>
<dbReference type="GO" id="GO:0043565">
    <property type="term" value="F:sequence-specific DNA binding"/>
    <property type="evidence" value="ECO:0007669"/>
    <property type="project" value="InterPro"/>
</dbReference>
<keyword evidence="1" id="KW-0805">Transcription regulation</keyword>
<proteinExistence type="predicted"/>
<feature type="domain" description="HTH araC/xylS-type" evidence="4">
    <location>
        <begin position="218"/>
        <end position="314"/>
    </location>
</feature>
<dbReference type="RefSeq" id="WP_153545312.1">
    <property type="nucleotide sequence ID" value="NZ_WIXK01000002.1"/>
</dbReference>
<gene>
    <name evidence="5" type="ORF">GG681_03880</name>
</gene>
<dbReference type="PANTHER" id="PTHR43280:SF2">
    <property type="entry name" value="HTH-TYPE TRANSCRIPTIONAL REGULATOR EXSA"/>
    <property type="match status" value="1"/>
</dbReference>
<organism evidence="5 6">
    <name type="scientific">Tritonibacter aquimaris</name>
    <dbReference type="NCBI Taxonomy" id="2663379"/>
    <lineage>
        <taxon>Bacteria</taxon>
        <taxon>Pseudomonadati</taxon>
        <taxon>Pseudomonadota</taxon>
        <taxon>Alphaproteobacteria</taxon>
        <taxon>Rhodobacterales</taxon>
        <taxon>Paracoccaceae</taxon>
        <taxon>Tritonibacter</taxon>
    </lineage>
</organism>
<dbReference type="InterPro" id="IPR018060">
    <property type="entry name" value="HTH_AraC"/>
</dbReference>
<evidence type="ECO:0000256" key="3">
    <source>
        <dbReference type="ARBA" id="ARBA00023163"/>
    </source>
</evidence>
<evidence type="ECO:0000256" key="2">
    <source>
        <dbReference type="ARBA" id="ARBA00023125"/>
    </source>
</evidence>
<dbReference type="SUPFAM" id="SSF46689">
    <property type="entry name" value="Homeodomain-like"/>
    <property type="match status" value="2"/>
</dbReference>
<reference evidence="5 6" key="1">
    <citation type="submission" date="2019-10" db="EMBL/GenBank/DDBJ databases">
        <title>Epibacterium sp. nov., isolated from seawater.</title>
        <authorList>
            <person name="Zhang X."/>
            <person name="Li N."/>
        </authorList>
    </citation>
    <scope>NUCLEOTIDE SEQUENCE [LARGE SCALE GENOMIC DNA]</scope>
    <source>
        <strain evidence="5 6">SM1969</strain>
    </source>
</reference>
<dbReference type="SUPFAM" id="SSF52317">
    <property type="entry name" value="Class I glutamine amidotransferase-like"/>
    <property type="match status" value="1"/>
</dbReference>
<dbReference type="PANTHER" id="PTHR43280">
    <property type="entry name" value="ARAC-FAMILY TRANSCRIPTIONAL REGULATOR"/>
    <property type="match status" value="1"/>
</dbReference>
<protein>
    <submittedName>
        <fullName evidence="5">Helix-turn-helix domain-containing protein</fullName>
    </submittedName>
</protein>
<dbReference type="Proteomes" id="UP000436694">
    <property type="component" value="Unassembled WGS sequence"/>
</dbReference>
<dbReference type="PROSITE" id="PS01124">
    <property type="entry name" value="HTH_ARAC_FAMILY_2"/>
    <property type="match status" value="1"/>
</dbReference>
<name>A0A844AX63_9RHOB</name>
<evidence type="ECO:0000256" key="1">
    <source>
        <dbReference type="ARBA" id="ARBA00023015"/>
    </source>
</evidence>
<dbReference type="EMBL" id="WIXK01000002">
    <property type="protein sequence ID" value="MQY41766.1"/>
    <property type="molecule type" value="Genomic_DNA"/>
</dbReference>
<keyword evidence="2" id="KW-0238">DNA-binding</keyword>
<dbReference type="GO" id="GO:0003700">
    <property type="term" value="F:DNA-binding transcription factor activity"/>
    <property type="evidence" value="ECO:0007669"/>
    <property type="project" value="InterPro"/>
</dbReference>
<dbReference type="InterPro" id="IPR029062">
    <property type="entry name" value="Class_I_gatase-like"/>
</dbReference>
<evidence type="ECO:0000313" key="6">
    <source>
        <dbReference type="Proteomes" id="UP000436694"/>
    </source>
</evidence>
<dbReference type="Pfam" id="PF12833">
    <property type="entry name" value="HTH_18"/>
    <property type="match status" value="1"/>
</dbReference>
<dbReference type="SMART" id="SM00342">
    <property type="entry name" value="HTH_ARAC"/>
    <property type="match status" value="1"/>
</dbReference>
<keyword evidence="6" id="KW-1185">Reference proteome</keyword>
<evidence type="ECO:0000259" key="4">
    <source>
        <dbReference type="PROSITE" id="PS01124"/>
    </source>
</evidence>
<comment type="caution">
    <text evidence="5">The sequence shown here is derived from an EMBL/GenBank/DDBJ whole genome shotgun (WGS) entry which is preliminary data.</text>
</comment>
<accession>A0A844AX63</accession>
<dbReference type="Gene3D" id="3.40.50.880">
    <property type="match status" value="1"/>
</dbReference>
<keyword evidence="3" id="KW-0804">Transcription</keyword>
<evidence type="ECO:0000313" key="5">
    <source>
        <dbReference type="EMBL" id="MQY41766.1"/>
    </source>
</evidence>
<dbReference type="Gene3D" id="1.10.10.60">
    <property type="entry name" value="Homeodomain-like"/>
    <property type="match status" value="1"/>
</dbReference>